<feature type="region of interest" description="Disordered" evidence="1">
    <location>
        <begin position="1"/>
        <end position="31"/>
    </location>
</feature>
<dbReference type="Proteomes" id="UP000235145">
    <property type="component" value="Unassembled WGS sequence"/>
</dbReference>
<dbReference type="EMBL" id="NBSK02000007">
    <property type="protein sequence ID" value="KAJ0195672.1"/>
    <property type="molecule type" value="Genomic_DNA"/>
</dbReference>
<gene>
    <name evidence="2" type="ORF">LSAT_V11C700345340</name>
</gene>
<proteinExistence type="predicted"/>
<evidence type="ECO:0000256" key="1">
    <source>
        <dbReference type="SAM" id="MobiDB-lite"/>
    </source>
</evidence>
<evidence type="ECO:0000313" key="3">
    <source>
        <dbReference type="Proteomes" id="UP000235145"/>
    </source>
</evidence>
<keyword evidence="3" id="KW-1185">Reference proteome</keyword>
<comment type="caution">
    <text evidence="2">The sequence shown here is derived from an EMBL/GenBank/DDBJ whole genome shotgun (WGS) entry which is preliminary data.</text>
</comment>
<organism evidence="2 3">
    <name type="scientific">Lactuca sativa</name>
    <name type="common">Garden lettuce</name>
    <dbReference type="NCBI Taxonomy" id="4236"/>
    <lineage>
        <taxon>Eukaryota</taxon>
        <taxon>Viridiplantae</taxon>
        <taxon>Streptophyta</taxon>
        <taxon>Embryophyta</taxon>
        <taxon>Tracheophyta</taxon>
        <taxon>Spermatophyta</taxon>
        <taxon>Magnoliopsida</taxon>
        <taxon>eudicotyledons</taxon>
        <taxon>Gunneridae</taxon>
        <taxon>Pentapetalae</taxon>
        <taxon>asterids</taxon>
        <taxon>campanulids</taxon>
        <taxon>Asterales</taxon>
        <taxon>Asteraceae</taxon>
        <taxon>Cichorioideae</taxon>
        <taxon>Cichorieae</taxon>
        <taxon>Lactucinae</taxon>
        <taxon>Lactuca</taxon>
    </lineage>
</organism>
<protein>
    <submittedName>
        <fullName evidence="2">Uncharacterized protein</fullName>
    </submittedName>
</protein>
<evidence type="ECO:0000313" key="2">
    <source>
        <dbReference type="EMBL" id="KAJ0195672.1"/>
    </source>
</evidence>
<dbReference type="AlphaFoldDB" id="A0A9R1UYZ9"/>
<accession>A0A9R1UYZ9</accession>
<name>A0A9R1UYZ9_LACSA</name>
<feature type="compositionally biased region" description="Basic residues" evidence="1">
    <location>
        <begin position="12"/>
        <end position="22"/>
    </location>
</feature>
<reference evidence="2 3" key="1">
    <citation type="journal article" date="2017" name="Nat. Commun.">
        <title>Genome assembly with in vitro proximity ligation data and whole-genome triplication in lettuce.</title>
        <authorList>
            <person name="Reyes-Chin-Wo S."/>
            <person name="Wang Z."/>
            <person name="Yang X."/>
            <person name="Kozik A."/>
            <person name="Arikit S."/>
            <person name="Song C."/>
            <person name="Xia L."/>
            <person name="Froenicke L."/>
            <person name="Lavelle D.O."/>
            <person name="Truco M.J."/>
            <person name="Xia R."/>
            <person name="Zhu S."/>
            <person name="Xu C."/>
            <person name="Xu H."/>
            <person name="Xu X."/>
            <person name="Cox K."/>
            <person name="Korf I."/>
            <person name="Meyers B.C."/>
            <person name="Michelmore R.W."/>
        </authorList>
    </citation>
    <scope>NUCLEOTIDE SEQUENCE [LARGE SCALE GENOMIC DNA]</scope>
    <source>
        <strain evidence="3">cv. Salinas</strain>
        <tissue evidence="2">Seedlings</tissue>
    </source>
</reference>
<sequence>MRTPYTMLHTTPKQKRRPKKKVDAKSTSSVPPPAFAVDHDFSVVRLQPYVAGVNNKSIITFAAYDHLVLMLIHSFPNNWLFGELRLDSMEVHLYDNLGRGLMKNSILMEQLVSGQPIRHLTDPRNAALVFCQRMTKICWGSTLGLM</sequence>